<evidence type="ECO:0000256" key="10">
    <source>
        <dbReference type="ARBA" id="ARBA00023128"/>
    </source>
</evidence>
<evidence type="ECO:0000256" key="12">
    <source>
        <dbReference type="RuleBase" id="RU003661"/>
    </source>
</evidence>
<evidence type="ECO:0000256" key="11">
    <source>
        <dbReference type="ARBA" id="ARBA00023136"/>
    </source>
</evidence>
<sequence length="52" mass="6169">MPQMAPISWLTLFLVFSMIFLVFNTMNYFCYLPPSPSSTEKSISQTPFNWKW</sequence>
<evidence type="ECO:0000313" key="14">
    <source>
        <dbReference type="EMBL" id="QHD47875.1"/>
    </source>
</evidence>
<dbReference type="GO" id="GO:0031966">
    <property type="term" value="C:mitochondrial membrane"/>
    <property type="evidence" value="ECO:0007669"/>
    <property type="project" value="UniProtKB-SubCell"/>
</dbReference>
<dbReference type="EMBL" id="MK387068">
    <property type="protein sequence ID" value="QHD47875.1"/>
    <property type="molecule type" value="Genomic_DNA"/>
</dbReference>
<gene>
    <name evidence="14" type="primary">ATP8</name>
</gene>
<keyword evidence="6 12" id="KW-0812">Transmembrane</keyword>
<evidence type="ECO:0000256" key="8">
    <source>
        <dbReference type="ARBA" id="ARBA00022989"/>
    </source>
</evidence>
<organism evidence="14">
    <name type="scientific">Peltoperlopsis cebuano</name>
    <dbReference type="NCBI Taxonomy" id="2684674"/>
    <lineage>
        <taxon>Eukaryota</taxon>
        <taxon>Metazoa</taxon>
        <taxon>Ecdysozoa</taxon>
        <taxon>Arthropoda</taxon>
        <taxon>Hexapoda</taxon>
        <taxon>Insecta</taxon>
        <taxon>Pterygota</taxon>
        <taxon>Neoptera</taxon>
        <taxon>Polyneoptera</taxon>
        <taxon>Plecoptera</taxon>
        <taxon>Perloidea</taxon>
        <taxon>Peltoperlidae</taxon>
        <taxon>Peltoperlinae</taxon>
        <taxon>Peltoperlopsis</taxon>
    </lineage>
</organism>
<keyword evidence="10 12" id="KW-0496">Mitochondrion</keyword>
<dbReference type="Pfam" id="PF00895">
    <property type="entry name" value="ATP-synt_8"/>
    <property type="match status" value="1"/>
</dbReference>
<evidence type="ECO:0000256" key="13">
    <source>
        <dbReference type="SAM" id="Phobius"/>
    </source>
</evidence>
<protein>
    <recommendedName>
        <fullName evidence="12">ATP synthase complex subunit 8</fullName>
    </recommendedName>
</protein>
<comment type="subunit">
    <text evidence="3">F-type ATPases have 2 components, CF(1) - the catalytic core - and CF(0) - the membrane proton channel.</text>
</comment>
<keyword evidence="8 13" id="KW-1133">Transmembrane helix</keyword>
<keyword evidence="9 12" id="KW-0406">Ion transport</keyword>
<keyword evidence="5 12" id="KW-0138">CF(0)</keyword>
<evidence type="ECO:0000256" key="9">
    <source>
        <dbReference type="ARBA" id="ARBA00023065"/>
    </source>
</evidence>
<evidence type="ECO:0000256" key="5">
    <source>
        <dbReference type="ARBA" id="ARBA00022547"/>
    </source>
</evidence>
<dbReference type="GO" id="GO:0015078">
    <property type="term" value="F:proton transmembrane transporter activity"/>
    <property type="evidence" value="ECO:0007669"/>
    <property type="project" value="InterPro"/>
</dbReference>
<dbReference type="GO" id="GO:0015986">
    <property type="term" value="P:proton motive force-driven ATP synthesis"/>
    <property type="evidence" value="ECO:0007669"/>
    <property type="project" value="InterPro"/>
</dbReference>
<evidence type="ECO:0000256" key="4">
    <source>
        <dbReference type="ARBA" id="ARBA00022448"/>
    </source>
</evidence>
<comment type="subcellular location">
    <subcellularLocation>
        <location evidence="1 12">Mitochondrion membrane</location>
        <topology evidence="1 12">Single-pass membrane protein</topology>
    </subcellularLocation>
</comment>
<evidence type="ECO:0000256" key="2">
    <source>
        <dbReference type="ARBA" id="ARBA00008892"/>
    </source>
</evidence>
<dbReference type="AlphaFoldDB" id="A0A6B9PIR0"/>
<evidence type="ECO:0000256" key="7">
    <source>
        <dbReference type="ARBA" id="ARBA00022781"/>
    </source>
</evidence>
<evidence type="ECO:0000256" key="6">
    <source>
        <dbReference type="ARBA" id="ARBA00022692"/>
    </source>
</evidence>
<name>A0A6B9PIR0_9NEOP</name>
<reference evidence="14" key="1">
    <citation type="journal article" date="2019" name="Mitochondrial DNA Part B Resour">
        <title>The complete mitochondrial genome of a stonefly species, Peltoperlopsis cebuano (Plecoptera: Peltoperlidae).</title>
        <authorList>
            <person name="Cao J."/>
            <person name="Li W."/>
            <person name="Yan F."/>
            <person name="Wang Y."/>
        </authorList>
    </citation>
    <scope>NUCLEOTIDE SEQUENCE</scope>
</reference>
<keyword evidence="4 12" id="KW-0813">Transport</keyword>
<comment type="similarity">
    <text evidence="2 12">Belongs to the ATPase protein 8 family.</text>
</comment>
<geneLocation type="mitochondrion" evidence="14"/>
<proteinExistence type="inferred from homology"/>
<keyword evidence="7 12" id="KW-0375">Hydrogen ion transport</keyword>
<dbReference type="GO" id="GO:0045259">
    <property type="term" value="C:proton-transporting ATP synthase complex"/>
    <property type="evidence" value="ECO:0007669"/>
    <property type="project" value="UniProtKB-KW"/>
</dbReference>
<evidence type="ECO:0000256" key="3">
    <source>
        <dbReference type="ARBA" id="ARBA00011291"/>
    </source>
</evidence>
<keyword evidence="11 13" id="KW-0472">Membrane</keyword>
<evidence type="ECO:0000256" key="1">
    <source>
        <dbReference type="ARBA" id="ARBA00004304"/>
    </source>
</evidence>
<dbReference type="InterPro" id="IPR001421">
    <property type="entry name" value="ATP8_metazoa"/>
</dbReference>
<feature type="transmembrane region" description="Helical" evidence="13">
    <location>
        <begin position="7"/>
        <end position="29"/>
    </location>
</feature>
<accession>A0A6B9PIR0</accession>